<dbReference type="STRING" id="1123269.NX02_18675"/>
<dbReference type="InterPro" id="IPR016032">
    <property type="entry name" value="Sig_transdc_resp-reg_C-effctor"/>
</dbReference>
<dbReference type="SUPFAM" id="SSF46894">
    <property type="entry name" value="C-terminal effector domain of the bipartite response regulators"/>
    <property type="match status" value="1"/>
</dbReference>
<feature type="DNA-binding region" description="OmpR/PhoB-type" evidence="2">
    <location>
        <begin position="1"/>
        <end position="98"/>
    </location>
</feature>
<keyword evidence="1 2" id="KW-0238">DNA-binding</keyword>
<evidence type="ECO:0000313" key="5">
    <source>
        <dbReference type="EMBL" id="AHE55404.1"/>
    </source>
</evidence>
<dbReference type="Pfam" id="PF00486">
    <property type="entry name" value="Trans_reg_C"/>
    <property type="match status" value="1"/>
</dbReference>
<evidence type="ECO:0000259" key="4">
    <source>
        <dbReference type="PROSITE" id="PS51755"/>
    </source>
</evidence>
<dbReference type="GO" id="GO:0003677">
    <property type="term" value="F:DNA binding"/>
    <property type="evidence" value="ECO:0007669"/>
    <property type="project" value="UniProtKB-UniRule"/>
</dbReference>
<dbReference type="KEGG" id="ssan:NX02_18675"/>
<dbReference type="AlphaFoldDB" id="W0ABU8"/>
<dbReference type="OrthoDB" id="54411at2"/>
<dbReference type="PROSITE" id="PS51755">
    <property type="entry name" value="OMPR_PHOB"/>
    <property type="match status" value="1"/>
</dbReference>
<dbReference type="Proteomes" id="UP000018851">
    <property type="component" value="Chromosome"/>
</dbReference>
<evidence type="ECO:0000256" key="1">
    <source>
        <dbReference type="ARBA" id="ARBA00023125"/>
    </source>
</evidence>
<reference evidence="5 6" key="1">
    <citation type="submission" date="2013-07" db="EMBL/GenBank/DDBJ databases">
        <title>Completed genome of Sphingomonas sanxanigenens NX02.</title>
        <authorList>
            <person name="Ma T."/>
            <person name="Huang H."/>
            <person name="Wu M."/>
            <person name="Li X."/>
            <person name="Li G."/>
        </authorList>
    </citation>
    <scope>NUCLEOTIDE SEQUENCE [LARGE SCALE GENOMIC DNA]</scope>
    <source>
        <strain evidence="5 6">NX02</strain>
    </source>
</reference>
<proteinExistence type="predicted"/>
<dbReference type="EMBL" id="CP006644">
    <property type="protein sequence ID" value="AHE55404.1"/>
    <property type="molecule type" value="Genomic_DNA"/>
</dbReference>
<gene>
    <name evidence="5" type="ORF">NX02_18675</name>
</gene>
<evidence type="ECO:0000313" key="6">
    <source>
        <dbReference type="Proteomes" id="UP000018851"/>
    </source>
</evidence>
<keyword evidence="6" id="KW-1185">Reference proteome</keyword>
<keyword evidence="3" id="KW-0472">Membrane</keyword>
<feature type="transmembrane region" description="Helical" evidence="3">
    <location>
        <begin position="117"/>
        <end position="135"/>
    </location>
</feature>
<accession>W0ABU8</accession>
<dbReference type="HOGENOM" id="CLU_1073268_0_0_5"/>
<dbReference type="Gene3D" id="1.10.10.10">
    <property type="entry name" value="Winged helix-like DNA-binding domain superfamily/Winged helix DNA-binding domain"/>
    <property type="match status" value="1"/>
</dbReference>
<name>W0ABU8_9SPHN</name>
<dbReference type="CDD" id="cd00383">
    <property type="entry name" value="trans_reg_C"/>
    <property type="match status" value="1"/>
</dbReference>
<dbReference type="GO" id="GO:0006355">
    <property type="term" value="P:regulation of DNA-templated transcription"/>
    <property type="evidence" value="ECO:0007669"/>
    <property type="project" value="InterPro"/>
</dbReference>
<evidence type="ECO:0000256" key="2">
    <source>
        <dbReference type="PROSITE-ProRule" id="PRU01091"/>
    </source>
</evidence>
<dbReference type="PATRIC" id="fig|1123269.5.peg.3657"/>
<sequence length="259" mass="28294">MLHFAEFRLDPAALQIFRDDVPLDAAPQVVEVLAYLINSRDRIVGRQELLDRFWPRAGTGGDAALNTCIRRIRTLLGDDADAPRFIQTRPRSGYRFIATFADTATAPPARRRKAGRLAAIGGVLTTMAIGGAVWAHGAMFPTRHHVAIEPVEGLCEYVLFPKFNAGLRESFVAEVSHKLPAGYSVVSGEGRADLRARVSVRQTPRQTTVVVTLVEDVSDRIIWSGQFAAPTDTQDYVPLQRALATRMAGGMAQAIIDSA</sequence>
<dbReference type="eggNOG" id="COG3710">
    <property type="taxonomic scope" value="Bacteria"/>
</dbReference>
<dbReference type="InterPro" id="IPR001867">
    <property type="entry name" value="OmpR/PhoB-type_DNA-bd"/>
</dbReference>
<keyword evidence="3" id="KW-1133">Transmembrane helix</keyword>
<evidence type="ECO:0000256" key="3">
    <source>
        <dbReference type="SAM" id="Phobius"/>
    </source>
</evidence>
<dbReference type="InterPro" id="IPR036388">
    <property type="entry name" value="WH-like_DNA-bd_sf"/>
</dbReference>
<keyword evidence="3" id="KW-0812">Transmembrane</keyword>
<protein>
    <recommendedName>
        <fullName evidence="4">OmpR/PhoB-type domain-containing protein</fullName>
    </recommendedName>
</protein>
<organism evidence="5 6">
    <name type="scientific">Sphingomonas sanxanigenens DSM 19645 = NX02</name>
    <dbReference type="NCBI Taxonomy" id="1123269"/>
    <lineage>
        <taxon>Bacteria</taxon>
        <taxon>Pseudomonadati</taxon>
        <taxon>Pseudomonadota</taxon>
        <taxon>Alphaproteobacteria</taxon>
        <taxon>Sphingomonadales</taxon>
        <taxon>Sphingomonadaceae</taxon>
        <taxon>Sphingomonas</taxon>
    </lineage>
</organism>
<feature type="domain" description="OmpR/PhoB-type" evidence="4">
    <location>
        <begin position="1"/>
        <end position="98"/>
    </location>
</feature>
<dbReference type="GO" id="GO:0000160">
    <property type="term" value="P:phosphorelay signal transduction system"/>
    <property type="evidence" value="ECO:0007669"/>
    <property type="project" value="InterPro"/>
</dbReference>
<dbReference type="SMART" id="SM00862">
    <property type="entry name" value="Trans_reg_C"/>
    <property type="match status" value="1"/>
</dbReference>
<dbReference type="RefSeq" id="WP_053000672.1">
    <property type="nucleotide sequence ID" value="NZ_CP006644.1"/>
</dbReference>